<name>A0ABT3S5M7_9MICO</name>
<evidence type="ECO:0000313" key="1">
    <source>
        <dbReference type="EMBL" id="MCX2850124.1"/>
    </source>
</evidence>
<keyword evidence="2" id="KW-1185">Reference proteome</keyword>
<organism evidence="1 2">
    <name type="scientific">Curtobacterium poinsettiae</name>
    <dbReference type="NCBI Taxonomy" id="159612"/>
    <lineage>
        <taxon>Bacteria</taxon>
        <taxon>Bacillati</taxon>
        <taxon>Actinomycetota</taxon>
        <taxon>Actinomycetes</taxon>
        <taxon>Micrococcales</taxon>
        <taxon>Microbacteriaceae</taxon>
        <taxon>Curtobacterium</taxon>
    </lineage>
</organism>
<protein>
    <recommendedName>
        <fullName evidence="3">ATP-binding protein</fullName>
    </recommendedName>
</protein>
<dbReference type="Proteomes" id="UP001207276">
    <property type="component" value="Unassembled WGS sequence"/>
</dbReference>
<sequence length="430" mass="46097">MLDLESDKPLRRPSQLVSLVTAIAGALPSDEDRHIEWKSQLDLTHADGRFTAAKAVLGMANRPVHVAASRFGGLGYLVVGAEPGRIDGIDVPDPADLEPALVPFIGESVMWTPFAVTVGDANVLVIAVEPPQLGDPLYPLRKQHGKYAAGAIFVRHLGRTPLANANDIAELSARAAHQSRERISGLTASPPGSAMVQPVDVSEAAVQTATQSELQTLPPIPRPADPAAPKPLIAVPTFLGAPRAYSRADVEAIRNDYATYLGDFRRSVPDRAFERAFDELAPRTHLVVTNTTSQGFTGVRVQLELPDGLLGFVQSPDAWVPERPVAADPFSAIGQLRLTSSIGIAADRPTIRLLSDGRTISMDIGDLHPFESRETPWFVLIQPVSDTSALPQLTGKGFITATAVDDRLPFEVQLSPKEQIVSAATLLEDV</sequence>
<dbReference type="RefSeq" id="WP_214519481.1">
    <property type="nucleotide sequence ID" value="NZ_CP104934.1"/>
</dbReference>
<comment type="caution">
    <text evidence="1">The sequence shown here is derived from an EMBL/GenBank/DDBJ whole genome shotgun (WGS) entry which is preliminary data.</text>
</comment>
<evidence type="ECO:0000313" key="2">
    <source>
        <dbReference type="Proteomes" id="UP001207276"/>
    </source>
</evidence>
<accession>A0ABT3S5M7</accession>
<reference evidence="1 2" key="1">
    <citation type="submission" date="2022-11" db="EMBL/GenBank/DDBJ databases">
        <title>Taxonomy of Curtobacterium flaccumfaciens.</title>
        <authorList>
            <person name="Osdaghi E."/>
            <person name="Taghavi S.M."/>
            <person name="Hamidizade M."/>
            <person name="Abachi H."/>
            <person name="Fazliarab A."/>
            <person name="Baeyen S."/>
            <person name="Portier P."/>
            <person name="Van Vaerenbergh J."/>
            <person name="Jacques M.-A."/>
        </authorList>
    </citation>
    <scope>NUCLEOTIDE SEQUENCE [LARGE SCALE GENOMIC DNA]</scope>
    <source>
        <strain evidence="1 2">LMG 3715</strain>
    </source>
</reference>
<gene>
    <name evidence="1" type="ORF">ORG12_15700</name>
</gene>
<evidence type="ECO:0008006" key="3">
    <source>
        <dbReference type="Google" id="ProtNLM"/>
    </source>
</evidence>
<proteinExistence type="predicted"/>
<dbReference type="EMBL" id="JAPJDE010000006">
    <property type="protein sequence ID" value="MCX2850124.1"/>
    <property type="molecule type" value="Genomic_DNA"/>
</dbReference>